<feature type="compositionally biased region" description="Low complexity" evidence="1">
    <location>
        <begin position="237"/>
        <end position="249"/>
    </location>
</feature>
<protein>
    <submittedName>
        <fullName evidence="2">Uncharacterized protein</fullName>
    </submittedName>
</protein>
<evidence type="ECO:0000313" key="2">
    <source>
        <dbReference type="EMBL" id="QDU23633.1"/>
    </source>
</evidence>
<feature type="region of interest" description="Disordered" evidence="1">
    <location>
        <begin position="228"/>
        <end position="272"/>
    </location>
</feature>
<dbReference type="KEGG" id="uli:ETAA1_56370"/>
<dbReference type="RefSeq" id="WP_145243862.1">
    <property type="nucleotide sequence ID" value="NZ_CP036273.1"/>
</dbReference>
<organism evidence="2 3">
    <name type="scientific">Urbifossiella limnaea</name>
    <dbReference type="NCBI Taxonomy" id="2528023"/>
    <lineage>
        <taxon>Bacteria</taxon>
        <taxon>Pseudomonadati</taxon>
        <taxon>Planctomycetota</taxon>
        <taxon>Planctomycetia</taxon>
        <taxon>Gemmatales</taxon>
        <taxon>Gemmataceae</taxon>
        <taxon>Urbifossiella</taxon>
    </lineage>
</organism>
<dbReference type="AlphaFoldDB" id="A0A517Y1L6"/>
<dbReference type="EMBL" id="CP036273">
    <property type="protein sequence ID" value="QDU23633.1"/>
    <property type="molecule type" value="Genomic_DNA"/>
</dbReference>
<reference evidence="2 3" key="1">
    <citation type="submission" date="2019-02" db="EMBL/GenBank/DDBJ databases">
        <title>Deep-cultivation of Planctomycetes and their phenomic and genomic characterization uncovers novel biology.</title>
        <authorList>
            <person name="Wiegand S."/>
            <person name="Jogler M."/>
            <person name="Boedeker C."/>
            <person name="Pinto D."/>
            <person name="Vollmers J."/>
            <person name="Rivas-Marin E."/>
            <person name="Kohn T."/>
            <person name="Peeters S.H."/>
            <person name="Heuer A."/>
            <person name="Rast P."/>
            <person name="Oberbeckmann S."/>
            <person name="Bunk B."/>
            <person name="Jeske O."/>
            <person name="Meyerdierks A."/>
            <person name="Storesund J.E."/>
            <person name="Kallscheuer N."/>
            <person name="Luecker S."/>
            <person name="Lage O.M."/>
            <person name="Pohl T."/>
            <person name="Merkel B.J."/>
            <person name="Hornburger P."/>
            <person name="Mueller R.-W."/>
            <person name="Bruemmer F."/>
            <person name="Labrenz M."/>
            <person name="Spormann A.M."/>
            <person name="Op den Camp H."/>
            <person name="Overmann J."/>
            <person name="Amann R."/>
            <person name="Jetten M.S.M."/>
            <person name="Mascher T."/>
            <person name="Medema M.H."/>
            <person name="Devos D.P."/>
            <person name="Kaster A.-K."/>
            <person name="Ovreas L."/>
            <person name="Rohde M."/>
            <person name="Galperin M.Y."/>
            <person name="Jogler C."/>
        </authorList>
    </citation>
    <scope>NUCLEOTIDE SEQUENCE [LARGE SCALE GENOMIC DNA]</scope>
    <source>
        <strain evidence="2 3">ETA_A1</strain>
    </source>
</reference>
<accession>A0A517Y1L6</accession>
<evidence type="ECO:0000313" key="3">
    <source>
        <dbReference type="Proteomes" id="UP000319576"/>
    </source>
</evidence>
<dbReference type="Proteomes" id="UP000319576">
    <property type="component" value="Chromosome"/>
</dbReference>
<evidence type="ECO:0000256" key="1">
    <source>
        <dbReference type="SAM" id="MobiDB-lite"/>
    </source>
</evidence>
<dbReference type="OrthoDB" id="290656at2"/>
<sequence length="272" mass="28250">MERLRSVTLAAVMAALAPGCIHVHKDAAGNVKSVELKTGAEPAADAGVKQASATVPAAAVPAAASGMAKLATKMPSFGGGTQAAFLHLNWQNRIAKLPDPTAEGKFKPGLVGQMFLFSGGQKMLPIANPDGKLTVELFDASPRAGTAEPVRLGSWTFEKDVLARLVTTDERFGKSFALFLPWPTYTPSVSRVMLMAKYEPDQGFALHAEPMTMTIDTSVGADGPVIERSSSTRMPGAVSPSLPPASMSAPPAPVAPGVPGGLPPLTITLPNR</sequence>
<name>A0A517Y1L6_9BACT</name>
<proteinExistence type="predicted"/>
<keyword evidence="3" id="KW-1185">Reference proteome</keyword>
<gene>
    <name evidence="2" type="ORF">ETAA1_56370</name>
</gene>